<evidence type="ECO:0000256" key="1">
    <source>
        <dbReference type="ARBA" id="ARBA00023157"/>
    </source>
</evidence>
<dbReference type="PANTHER" id="PTHR44170:SF6">
    <property type="entry name" value="CONTACTIN"/>
    <property type="match status" value="1"/>
</dbReference>
<evidence type="ECO:0000256" key="3">
    <source>
        <dbReference type="SAM" id="Phobius"/>
    </source>
</evidence>
<sequence>MGNVKEKVRLDVTSPPDPPVSLNVLNVTHDSVTLAWTPGFDGGMKANYRIRYREVNSDRYWYEDSQPNSYKLTIGGLRMNTLYVFSIMASNGLGSSRYLPDVTRAHTKDTPPSQPASSLGSKTATSQSAGGTIGASGVVLLIGVAAGICLVLLNIILIGCCIHRRTVHKRIKRGKCPVPHRHRLSVYLAEGSPLSVCASNGCWDERSFPSTF</sequence>
<dbReference type="SMART" id="SM00060">
    <property type="entry name" value="FN3"/>
    <property type="match status" value="1"/>
</dbReference>
<organism evidence="5 6">
    <name type="scientific">Anopheles maculatus</name>
    <dbReference type="NCBI Taxonomy" id="74869"/>
    <lineage>
        <taxon>Eukaryota</taxon>
        <taxon>Metazoa</taxon>
        <taxon>Ecdysozoa</taxon>
        <taxon>Arthropoda</taxon>
        <taxon>Hexapoda</taxon>
        <taxon>Insecta</taxon>
        <taxon>Pterygota</taxon>
        <taxon>Neoptera</taxon>
        <taxon>Endopterygota</taxon>
        <taxon>Diptera</taxon>
        <taxon>Nematocera</taxon>
        <taxon>Culicoidea</taxon>
        <taxon>Culicidae</taxon>
        <taxon>Anophelinae</taxon>
        <taxon>Anopheles</taxon>
        <taxon>Anopheles maculatus group</taxon>
    </lineage>
</organism>
<reference evidence="5" key="2">
    <citation type="submission" date="2020-05" db="UniProtKB">
        <authorList>
            <consortium name="EnsemblMetazoa"/>
        </authorList>
    </citation>
    <scope>IDENTIFICATION</scope>
    <source>
        <strain evidence="5">maculatus3</strain>
    </source>
</reference>
<name>A0A182TBV0_9DIPT</name>
<keyword evidence="1" id="KW-1015">Disulfide bond</keyword>
<dbReference type="InterPro" id="IPR003961">
    <property type="entry name" value="FN3_dom"/>
</dbReference>
<dbReference type="InterPro" id="IPR036116">
    <property type="entry name" value="FN3_sf"/>
</dbReference>
<dbReference type="EnsemblMetazoa" id="AMAM023705-RA">
    <property type="protein sequence ID" value="AMAM023705-PA"/>
    <property type="gene ID" value="AMAM023705"/>
</dbReference>
<evidence type="ECO:0000313" key="5">
    <source>
        <dbReference type="EnsemblMetazoa" id="AMAM023705-PA"/>
    </source>
</evidence>
<keyword evidence="3" id="KW-0472">Membrane</keyword>
<keyword evidence="3" id="KW-1133">Transmembrane helix</keyword>
<dbReference type="AlphaFoldDB" id="A0A182TBV0"/>
<feature type="transmembrane region" description="Helical" evidence="3">
    <location>
        <begin position="138"/>
        <end position="162"/>
    </location>
</feature>
<proteinExistence type="predicted"/>
<dbReference type="CDD" id="cd00063">
    <property type="entry name" value="FN3"/>
    <property type="match status" value="1"/>
</dbReference>
<dbReference type="InterPro" id="IPR013783">
    <property type="entry name" value="Ig-like_fold"/>
</dbReference>
<reference evidence="6" key="1">
    <citation type="submission" date="2013-09" db="EMBL/GenBank/DDBJ databases">
        <title>The Genome Sequence of Anopheles maculatus species B.</title>
        <authorList>
            <consortium name="The Broad Institute Genomics Platform"/>
            <person name="Neafsey D.E."/>
            <person name="Besansky N."/>
            <person name="Howell P."/>
            <person name="Walton C."/>
            <person name="Young S.K."/>
            <person name="Zeng Q."/>
            <person name="Gargeya S."/>
            <person name="Fitzgerald M."/>
            <person name="Haas B."/>
            <person name="Abouelleil A."/>
            <person name="Allen A.W."/>
            <person name="Alvarado L."/>
            <person name="Arachchi H.M."/>
            <person name="Berlin A.M."/>
            <person name="Chapman S.B."/>
            <person name="Gainer-Dewar J."/>
            <person name="Goldberg J."/>
            <person name="Griggs A."/>
            <person name="Gujja S."/>
            <person name="Hansen M."/>
            <person name="Howarth C."/>
            <person name="Imamovic A."/>
            <person name="Ireland A."/>
            <person name="Larimer J."/>
            <person name="McCowan C."/>
            <person name="Murphy C."/>
            <person name="Pearson M."/>
            <person name="Poon T.W."/>
            <person name="Priest M."/>
            <person name="Roberts A."/>
            <person name="Saif S."/>
            <person name="Shea T."/>
            <person name="Sisk P."/>
            <person name="Sykes S."/>
            <person name="Wortman J."/>
            <person name="Nusbaum C."/>
            <person name="Birren B."/>
        </authorList>
    </citation>
    <scope>NUCLEOTIDE SEQUENCE [LARGE SCALE GENOMIC DNA]</scope>
    <source>
        <strain evidence="6">maculatus3</strain>
    </source>
</reference>
<feature type="region of interest" description="Disordered" evidence="2">
    <location>
        <begin position="103"/>
        <end position="129"/>
    </location>
</feature>
<keyword evidence="6" id="KW-1185">Reference proteome</keyword>
<dbReference type="GO" id="GO:0098609">
    <property type="term" value="P:cell-cell adhesion"/>
    <property type="evidence" value="ECO:0007669"/>
    <property type="project" value="TreeGrafter"/>
</dbReference>
<dbReference type="Proteomes" id="UP000075901">
    <property type="component" value="Unassembled WGS sequence"/>
</dbReference>
<evidence type="ECO:0000313" key="6">
    <source>
        <dbReference type="Proteomes" id="UP000075901"/>
    </source>
</evidence>
<dbReference type="SUPFAM" id="SSF49265">
    <property type="entry name" value="Fibronectin type III"/>
    <property type="match status" value="1"/>
</dbReference>
<protein>
    <recommendedName>
        <fullName evidence="4">Fibronectin type-III domain-containing protein</fullName>
    </recommendedName>
</protein>
<accession>A0A182TBV0</accession>
<evidence type="ECO:0000256" key="2">
    <source>
        <dbReference type="SAM" id="MobiDB-lite"/>
    </source>
</evidence>
<feature type="domain" description="Fibronectin type-III" evidence="4">
    <location>
        <begin position="18"/>
        <end position="110"/>
    </location>
</feature>
<dbReference type="Pfam" id="PF00041">
    <property type="entry name" value="fn3"/>
    <property type="match status" value="1"/>
</dbReference>
<dbReference type="PROSITE" id="PS50853">
    <property type="entry name" value="FN3"/>
    <property type="match status" value="1"/>
</dbReference>
<keyword evidence="3" id="KW-0812">Transmembrane</keyword>
<feature type="compositionally biased region" description="Polar residues" evidence="2">
    <location>
        <begin position="115"/>
        <end position="129"/>
    </location>
</feature>
<dbReference type="Gene3D" id="2.60.40.10">
    <property type="entry name" value="Immunoglobulins"/>
    <property type="match status" value="1"/>
</dbReference>
<dbReference type="PANTHER" id="PTHR44170">
    <property type="entry name" value="PROTEIN SIDEKICK"/>
    <property type="match status" value="1"/>
</dbReference>
<evidence type="ECO:0000259" key="4">
    <source>
        <dbReference type="PROSITE" id="PS50853"/>
    </source>
</evidence>
<dbReference type="VEuPathDB" id="VectorBase:AMAM023705"/>